<dbReference type="InterPro" id="IPR027417">
    <property type="entry name" value="P-loop_NTPase"/>
</dbReference>
<evidence type="ECO:0000313" key="3">
    <source>
        <dbReference type="Proteomes" id="UP000533207"/>
    </source>
</evidence>
<dbReference type="Gene3D" id="3.40.50.300">
    <property type="entry name" value="P-loop containing nucleotide triphosphate hydrolases"/>
    <property type="match status" value="2"/>
</dbReference>
<comment type="caution">
    <text evidence="2">The sequence shown here is derived from an EMBL/GenBank/DDBJ whole genome shotgun (WGS) entry which is preliminary data.</text>
</comment>
<dbReference type="GO" id="GO:0016887">
    <property type="term" value="F:ATP hydrolysis activity"/>
    <property type="evidence" value="ECO:0007669"/>
    <property type="project" value="InterPro"/>
</dbReference>
<feature type="domain" description="ATPase dynein-related AAA" evidence="1">
    <location>
        <begin position="593"/>
        <end position="683"/>
    </location>
</feature>
<evidence type="ECO:0000259" key="1">
    <source>
        <dbReference type="Pfam" id="PF07728"/>
    </source>
</evidence>
<evidence type="ECO:0000313" key="2">
    <source>
        <dbReference type="EMBL" id="MBA2861764.1"/>
    </source>
</evidence>
<dbReference type="SUPFAM" id="SSF52540">
    <property type="entry name" value="P-loop containing nucleoside triphosphate hydrolases"/>
    <property type="match status" value="1"/>
</dbReference>
<organism evidence="2 3">
    <name type="scientific">Methanococcus maripaludis</name>
    <name type="common">Methanococcus deltae</name>
    <dbReference type="NCBI Taxonomy" id="39152"/>
    <lineage>
        <taxon>Archaea</taxon>
        <taxon>Methanobacteriati</taxon>
        <taxon>Methanobacteriota</taxon>
        <taxon>Methanomada group</taxon>
        <taxon>Methanococci</taxon>
        <taxon>Methanococcales</taxon>
        <taxon>Methanococcaceae</taxon>
        <taxon>Methanococcus</taxon>
    </lineage>
</organism>
<keyword evidence="2" id="KW-0378">Hydrolase</keyword>
<dbReference type="EC" id="3.1.21.-" evidence="2"/>
<name>A0A7J9PG39_METMI</name>
<dbReference type="Proteomes" id="UP000533207">
    <property type="component" value="Unassembled WGS sequence"/>
</dbReference>
<dbReference type="InterPro" id="IPR052934">
    <property type="entry name" value="Methyl-DNA_Rec/Restrict_Enz"/>
</dbReference>
<reference evidence="2 3" key="1">
    <citation type="submission" date="2020-07" db="EMBL/GenBank/DDBJ databases">
        <title>Genomic Encyclopedia of Type Strains, Phase IV (KMG-V): Genome sequencing to study the core and pangenomes of soil and plant-associated prokaryotes.</title>
        <authorList>
            <person name="Whitman W."/>
        </authorList>
    </citation>
    <scope>NUCLEOTIDE SEQUENCE [LARGE SCALE GENOMIC DNA]</scope>
    <source>
        <strain evidence="2 3">C8</strain>
    </source>
</reference>
<accession>A0A7J9PG39</accession>
<gene>
    <name evidence="2" type="ORF">HNP90_000643</name>
</gene>
<dbReference type="PANTHER" id="PTHR37291:SF1">
    <property type="entry name" value="TYPE IV METHYL-DIRECTED RESTRICTION ENZYME ECOKMCRB SUBUNIT"/>
    <property type="match status" value="1"/>
</dbReference>
<dbReference type="RefSeq" id="WP_011976414.1">
    <property type="nucleotide sequence ID" value="NZ_JACDUL010000002.1"/>
</dbReference>
<dbReference type="InterPro" id="IPR011704">
    <property type="entry name" value="ATPase_dyneun-rel_AAA"/>
</dbReference>
<dbReference type="AlphaFoldDB" id="A0A7J9PG39"/>
<proteinExistence type="predicted"/>
<sequence length="845" mass="98471">MDIKEKYQLWDEFLQRWPVEKVKSMTLEEYTNLGNNDYFCYWLERKAHELGGIGGGASFKFGIFRTNSENKENERGRKYSEKYGWYEKYGKTEEEAFQTVKNMVMDIIEKSRAGKFNEIDSIDLGNAVKWKIAFIYQDRNSPKLVSIYNTKMLAKALGVEFNGSVSELQSCAFKEKPENMDIFEYYDILESRFKESDEDESEDFIEEESEEISVTSKNKKFPLNTILYGPPGTGKTYSVTEKAVEIIDGDISNKSREELVDRYENLRENGQIEFITFHQSYSYEDFIEGIKPVLENSDSNSIEYQIDDGIFKTLCLKAKAKKSTVITGYTFDENKSNVFKLSLGDVSIDADPIFKYCFENGVIALGWGEDIDFSKSTSLDAIKKVHDTKYPQYASFGPTAVDRFINGMKKGDIVVITHGNRKFKAICQIIGDYEYRNDSEIRYYQFRKVKWLWVADEPAPVSQILKEKNFSQMSIYKLSKEDLLIENLKDLISNNSDVENNKPRFDEVFTKLIGNTDFENGETIRIDMKNPNSHYLIKKVNEKTIFYDKGNVSGEYNLSINTLKRMYDTGENNIITGGGLESYYNGLLTRINKIAEQLSVKTDEKNYVLIIDEINRGNISKIFGELITLIEDDKRLGTKNQITTTLPYSKDTFGVPKNLYLLGTMNTADRSIALMDTALRRRFHFEELMPDPELLNGIIVKGINLKQMLEKLNERVEFLYDRDHEIGHAYFLPLKYIENEEEQFKKLCQIFKNKIIPLLQEYFYDNYEKIQIVLGDHFRQLNRMEETENYEDIPVRFIQSKKFKENSVIGFDHEEYEDMITYRINPDLCIGDITPETFKKIYEKI</sequence>
<dbReference type="Pfam" id="PF07728">
    <property type="entry name" value="AAA_5"/>
    <property type="match status" value="1"/>
</dbReference>
<dbReference type="GO" id="GO:0005524">
    <property type="term" value="F:ATP binding"/>
    <property type="evidence" value="ECO:0007669"/>
    <property type="project" value="InterPro"/>
</dbReference>
<protein>
    <submittedName>
        <fullName evidence="2">5-methylcytosine-specific restriction protein B</fullName>
        <ecNumber evidence="2">3.1.21.-</ecNumber>
    </submittedName>
</protein>
<dbReference type="EMBL" id="JACDUL010000002">
    <property type="protein sequence ID" value="MBA2861764.1"/>
    <property type="molecule type" value="Genomic_DNA"/>
</dbReference>
<dbReference type="PANTHER" id="PTHR37291">
    <property type="entry name" value="5-METHYLCYTOSINE-SPECIFIC RESTRICTION ENZYME B"/>
    <property type="match status" value="1"/>
</dbReference>